<dbReference type="InParanoid" id="A9USB1"/>
<keyword evidence="4" id="KW-0560">Oxidoreductase</keyword>
<dbReference type="PRINTS" id="PR00368">
    <property type="entry name" value="FADPNR"/>
</dbReference>
<name>A9USB1_MONBE</name>
<evidence type="ECO:0000256" key="3">
    <source>
        <dbReference type="ARBA" id="ARBA00022827"/>
    </source>
</evidence>
<dbReference type="KEGG" id="mbr:MONBRDRAFT_22868"/>
<dbReference type="RefSeq" id="XP_001743036.1">
    <property type="nucleotide sequence ID" value="XM_001742984.1"/>
</dbReference>
<sequence>MSWSWGPVGVLTASYVRDVDHSKYKVTVVSPRDHMLFTPLLASTTVGTLEHRSIIEPVRPQAAKNGWRYLQAEATNLDLQQQRITCRMSSLHVSGVQKDTVIDYNHLVVAIGAQPHTLNVPGVDESRVFFLKETEHARNIRSHIHDCLEAASNTTLSPEVRRRLTTFCVVGGGPTGVEFAAELSDFLEQDAARLYPELTMLPQVIIFEAGTSILGSFDQALSEYGLMRMKRQHVDIRLQTQVKEVKDQSLVLSTGEEVNTSTIVWSTGVAPRSLVQQLDAKHKSNGSIGVDECLQIQEAQNAYALGDCASLERRLPTVAQVAEQQGAYLARHFNQNFSSAKPFAFASKGMLAYLGSYGGVKLSGFKAWLVWRGGYLTKLGTWRSRLQVPFDWAKTMFFGRDPARF</sequence>
<evidence type="ECO:0000256" key="2">
    <source>
        <dbReference type="ARBA" id="ARBA00022630"/>
    </source>
</evidence>
<dbReference type="PANTHER" id="PTHR43706">
    <property type="entry name" value="NADH DEHYDROGENASE"/>
    <property type="match status" value="1"/>
</dbReference>
<dbReference type="STRING" id="81824.A9USB1"/>
<feature type="domain" description="External alternative NADH-ubiquinone oxidoreductase-like C-terminal" evidence="7">
    <location>
        <begin position="348"/>
        <end position="401"/>
    </location>
</feature>
<dbReference type="Pfam" id="PF07992">
    <property type="entry name" value="Pyr_redox_2"/>
    <property type="match status" value="1"/>
</dbReference>
<keyword evidence="9" id="KW-1185">Reference proteome</keyword>
<evidence type="ECO:0000256" key="5">
    <source>
        <dbReference type="ARBA" id="ARBA00023027"/>
    </source>
</evidence>
<keyword evidence="3" id="KW-0274">FAD</keyword>
<dbReference type="Gene3D" id="3.50.50.100">
    <property type="match status" value="1"/>
</dbReference>
<dbReference type="PANTHER" id="PTHR43706:SF13">
    <property type="entry name" value="NADH DEHYDROGENASE-RELATED"/>
    <property type="match status" value="1"/>
</dbReference>
<dbReference type="InterPro" id="IPR045024">
    <property type="entry name" value="NDH-2"/>
</dbReference>
<dbReference type="GO" id="GO:0005739">
    <property type="term" value="C:mitochondrion"/>
    <property type="evidence" value="ECO:0000318"/>
    <property type="project" value="GO_Central"/>
</dbReference>
<evidence type="ECO:0000313" key="8">
    <source>
        <dbReference type="EMBL" id="EDQ91750.1"/>
    </source>
</evidence>
<dbReference type="GO" id="GO:0003954">
    <property type="term" value="F:NADH dehydrogenase activity"/>
    <property type="evidence" value="ECO:0007669"/>
    <property type="project" value="InterPro"/>
</dbReference>
<evidence type="ECO:0008006" key="10">
    <source>
        <dbReference type="Google" id="ProtNLM"/>
    </source>
</evidence>
<dbReference type="Proteomes" id="UP000001357">
    <property type="component" value="Unassembled WGS sequence"/>
</dbReference>
<dbReference type="InterPro" id="IPR023753">
    <property type="entry name" value="FAD/NAD-binding_dom"/>
</dbReference>
<evidence type="ECO:0000256" key="4">
    <source>
        <dbReference type="ARBA" id="ARBA00023002"/>
    </source>
</evidence>
<protein>
    <recommendedName>
        <fullName evidence="10">FAD/NAD(P)-binding domain-containing protein</fullName>
    </recommendedName>
</protein>
<dbReference type="EMBL" id="CH991544">
    <property type="protein sequence ID" value="EDQ91750.1"/>
    <property type="molecule type" value="Genomic_DNA"/>
</dbReference>
<evidence type="ECO:0000256" key="1">
    <source>
        <dbReference type="ARBA" id="ARBA00005272"/>
    </source>
</evidence>
<accession>A9USB1</accession>
<feature type="domain" description="FAD/NAD(P)-binding" evidence="6">
    <location>
        <begin position="6"/>
        <end position="326"/>
    </location>
</feature>
<keyword evidence="5" id="KW-0520">NAD</keyword>
<evidence type="ECO:0000313" key="9">
    <source>
        <dbReference type="Proteomes" id="UP000001357"/>
    </source>
</evidence>
<dbReference type="GO" id="GO:0016491">
    <property type="term" value="F:oxidoreductase activity"/>
    <property type="evidence" value="ECO:0000318"/>
    <property type="project" value="GO_Central"/>
</dbReference>
<dbReference type="GeneID" id="5888533"/>
<dbReference type="InterPro" id="IPR054585">
    <property type="entry name" value="NDH2-like_C"/>
</dbReference>
<keyword evidence="2" id="KW-0285">Flavoprotein</keyword>
<gene>
    <name evidence="8" type="ORF">MONBRDRAFT_22868</name>
</gene>
<organism evidence="8 9">
    <name type="scientific">Monosiga brevicollis</name>
    <name type="common">Choanoflagellate</name>
    <dbReference type="NCBI Taxonomy" id="81824"/>
    <lineage>
        <taxon>Eukaryota</taxon>
        <taxon>Choanoflagellata</taxon>
        <taxon>Craspedida</taxon>
        <taxon>Salpingoecidae</taxon>
        <taxon>Monosiga</taxon>
    </lineage>
</organism>
<reference evidence="8 9" key="1">
    <citation type="journal article" date="2008" name="Nature">
        <title>The genome of the choanoflagellate Monosiga brevicollis and the origin of metazoans.</title>
        <authorList>
            <consortium name="JGI Sequencing"/>
            <person name="King N."/>
            <person name="Westbrook M.J."/>
            <person name="Young S.L."/>
            <person name="Kuo A."/>
            <person name="Abedin M."/>
            <person name="Chapman J."/>
            <person name="Fairclough S."/>
            <person name="Hellsten U."/>
            <person name="Isogai Y."/>
            <person name="Letunic I."/>
            <person name="Marr M."/>
            <person name="Pincus D."/>
            <person name="Putnam N."/>
            <person name="Rokas A."/>
            <person name="Wright K.J."/>
            <person name="Zuzow R."/>
            <person name="Dirks W."/>
            <person name="Good M."/>
            <person name="Goodstein D."/>
            <person name="Lemons D."/>
            <person name="Li W."/>
            <person name="Lyons J.B."/>
            <person name="Morris A."/>
            <person name="Nichols S."/>
            <person name="Richter D.J."/>
            <person name="Salamov A."/>
            <person name="Bork P."/>
            <person name="Lim W.A."/>
            <person name="Manning G."/>
            <person name="Miller W.T."/>
            <person name="McGinnis W."/>
            <person name="Shapiro H."/>
            <person name="Tjian R."/>
            <person name="Grigoriev I.V."/>
            <person name="Rokhsar D."/>
        </authorList>
    </citation>
    <scope>NUCLEOTIDE SEQUENCE [LARGE SCALE GENOMIC DNA]</scope>
    <source>
        <strain evidence="9">MX1 / ATCC 50154</strain>
    </source>
</reference>
<comment type="similarity">
    <text evidence="1">Belongs to the NADH dehydrogenase family.</text>
</comment>
<dbReference type="Pfam" id="PF22366">
    <property type="entry name" value="NDH2_C"/>
    <property type="match status" value="1"/>
</dbReference>
<proteinExistence type="inferred from homology"/>
<dbReference type="OMA" id="HVDVLTN"/>
<evidence type="ECO:0000259" key="7">
    <source>
        <dbReference type="Pfam" id="PF22366"/>
    </source>
</evidence>
<dbReference type="AlphaFoldDB" id="A9USB1"/>
<evidence type="ECO:0000259" key="6">
    <source>
        <dbReference type="Pfam" id="PF07992"/>
    </source>
</evidence>
<dbReference type="eggNOG" id="KOG2495">
    <property type="taxonomic scope" value="Eukaryota"/>
</dbReference>
<dbReference type="InterPro" id="IPR036188">
    <property type="entry name" value="FAD/NAD-bd_sf"/>
</dbReference>
<dbReference type="SUPFAM" id="SSF51905">
    <property type="entry name" value="FAD/NAD(P)-binding domain"/>
    <property type="match status" value="2"/>
</dbReference>